<evidence type="ECO:0000313" key="3">
    <source>
        <dbReference type="Proteomes" id="UP000002730"/>
    </source>
</evidence>
<dbReference type="KEGG" id="ccb:Clocel_2456"/>
<dbReference type="Gene3D" id="1.10.260.40">
    <property type="entry name" value="lambda repressor-like DNA-binding domains"/>
    <property type="match status" value="1"/>
</dbReference>
<dbReference type="SUPFAM" id="SSF47413">
    <property type="entry name" value="lambda repressor-like DNA-binding domains"/>
    <property type="match status" value="1"/>
</dbReference>
<sequence>MNENELKQIIERIKNRRIELGLSYQDMQDATGISKSTWQRYETGFIKNLGIDKLDIVAKILQTTPSYLMGWDTDKKAEIDTSGIHTIAAHFEGEDFTEADKEDIENFIKFVLSKKDKKK</sequence>
<dbReference type="Proteomes" id="UP000002730">
    <property type="component" value="Chromosome"/>
</dbReference>
<dbReference type="EMBL" id="CP002160">
    <property type="protein sequence ID" value="ADL52169.1"/>
    <property type="molecule type" value="Genomic_DNA"/>
</dbReference>
<dbReference type="CDD" id="cd00093">
    <property type="entry name" value="HTH_XRE"/>
    <property type="match status" value="1"/>
</dbReference>
<dbReference type="InterPro" id="IPR010982">
    <property type="entry name" value="Lambda_DNA-bd_dom_sf"/>
</dbReference>
<dbReference type="AlphaFoldDB" id="D9SQ33"/>
<dbReference type="OrthoDB" id="9811208at2"/>
<organism evidence="2 3">
    <name type="scientific">Clostridium cellulovorans (strain ATCC 35296 / DSM 3052 / OCM 3 / 743B)</name>
    <dbReference type="NCBI Taxonomy" id="573061"/>
    <lineage>
        <taxon>Bacteria</taxon>
        <taxon>Bacillati</taxon>
        <taxon>Bacillota</taxon>
        <taxon>Clostridia</taxon>
        <taxon>Eubacteriales</taxon>
        <taxon>Clostridiaceae</taxon>
        <taxon>Clostridium</taxon>
    </lineage>
</organism>
<protein>
    <submittedName>
        <fullName evidence="2">Helix-turn-helix domain protein</fullName>
    </submittedName>
</protein>
<feature type="domain" description="HTH cro/C1-type" evidence="1">
    <location>
        <begin position="13"/>
        <end position="68"/>
    </location>
</feature>
<name>D9SQ33_CLOC7</name>
<evidence type="ECO:0000313" key="2">
    <source>
        <dbReference type="EMBL" id="ADL52169.1"/>
    </source>
</evidence>
<keyword evidence="3" id="KW-1185">Reference proteome</keyword>
<dbReference type="PROSITE" id="PS50943">
    <property type="entry name" value="HTH_CROC1"/>
    <property type="match status" value="1"/>
</dbReference>
<dbReference type="STRING" id="573061.Clocel_2456"/>
<dbReference type="RefSeq" id="WP_010074682.1">
    <property type="nucleotide sequence ID" value="NC_014393.1"/>
</dbReference>
<accession>D9SQ33</accession>
<proteinExistence type="predicted"/>
<gene>
    <name evidence="2" type="ordered locus">Clocel_2456</name>
</gene>
<dbReference type="SMART" id="SM00530">
    <property type="entry name" value="HTH_XRE"/>
    <property type="match status" value="1"/>
</dbReference>
<dbReference type="eggNOG" id="COG1396">
    <property type="taxonomic scope" value="Bacteria"/>
</dbReference>
<dbReference type="HOGENOM" id="CLU_066192_4_5_9"/>
<reference evidence="2 3" key="1">
    <citation type="submission" date="2010-08" db="EMBL/GenBank/DDBJ databases">
        <title>Complete sequence of Clostridium cellulovorans 743B.</title>
        <authorList>
            <consortium name="US DOE Joint Genome Institute"/>
            <person name="Lucas S."/>
            <person name="Copeland A."/>
            <person name="Lapidus A."/>
            <person name="Cheng J.-F."/>
            <person name="Bruce D."/>
            <person name="Goodwin L."/>
            <person name="Pitluck S."/>
            <person name="Chertkov O."/>
            <person name="Detter J.C."/>
            <person name="Han C."/>
            <person name="Tapia R."/>
            <person name="Land M."/>
            <person name="Hauser L."/>
            <person name="Chang Y.-J."/>
            <person name="Jeffries C."/>
            <person name="Kyrpides N."/>
            <person name="Ivanova N."/>
            <person name="Mikhailova N."/>
            <person name="Hemme C.L."/>
            <person name="Woyke T."/>
        </authorList>
    </citation>
    <scope>NUCLEOTIDE SEQUENCE [LARGE SCALE GENOMIC DNA]</scope>
    <source>
        <strain evidence="3">ATCC 35296 / DSM 3052 / OCM 3 / 743B</strain>
    </source>
</reference>
<evidence type="ECO:0000259" key="1">
    <source>
        <dbReference type="PROSITE" id="PS50943"/>
    </source>
</evidence>
<dbReference type="Pfam" id="PF01381">
    <property type="entry name" value="HTH_3"/>
    <property type="match status" value="1"/>
</dbReference>
<dbReference type="InterPro" id="IPR001387">
    <property type="entry name" value="Cro/C1-type_HTH"/>
</dbReference>
<dbReference type="GO" id="GO:0003677">
    <property type="term" value="F:DNA binding"/>
    <property type="evidence" value="ECO:0007669"/>
    <property type="project" value="InterPro"/>
</dbReference>